<dbReference type="AlphaFoldDB" id="A0A8G0KW83"/>
<dbReference type="EMBL" id="CP067378">
    <property type="protein sequence ID" value="QYS88750.1"/>
    <property type="molecule type" value="Genomic_DNA"/>
</dbReference>
<gene>
    <name evidence="1" type="ORF">JJC05_14880</name>
</gene>
<evidence type="ECO:0000313" key="1">
    <source>
        <dbReference type="EMBL" id="QYS88750.1"/>
    </source>
</evidence>
<dbReference type="Proteomes" id="UP000824721">
    <property type="component" value="Chromosome"/>
</dbReference>
<sequence>MLFGVNLKKKYFIHNRITRQINQHKNYDLIFVNRPDILDEKHISLLHKKSNNVIALYWDSIDKIPASKKTIPLFKKHMSFDKEDCLKYNLKFITNFYFDTEKKNKMKSYMTLYF</sequence>
<organism evidence="1">
    <name type="scientific">Flavobacterium columnare</name>
    <dbReference type="NCBI Taxonomy" id="996"/>
    <lineage>
        <taxon>Bacteria</taxon>
        <taxon>Pseudomonadati</taxon>
        <taxon>Bacteroidota</taxon>
        <taxon>Flavobacteriia</taxon>
        <taxon>Flavobacteriales</taxon>
        <taxon>Flavobacteriaceae</taxon>
        <taxon>Flavobacterium</taxon>
    </lineage>
</organism>
<name>A0A8G0KW83_9FLAO</name>
<accession>A0A8G0KW83</accession>
<protein>
    <submittedName>
        <fullName evidence="1">Uncharacterized protein</fullName>
    </submittedName>
</protein>
<dbReference type="KEGG" id="fdv:JJC05_14880"/>
<reference evidence="1" key="1">
    <citation type="submission" date="2020-12" db="EMBL/GenBank/DDBJ databases">
        <title>Genome sequencing of genetic groups of Flavobacterium columnare.</title>
        <authorList>
            <person name="Waldbieser G.C."/>
            <person name="Griffin M.J."/>
            <person name="LaFrentz B.R."/>
        </authorList>
    </citation>
    <scope>NUCLEOTIDE SEQUENCE</scope>
    <source>
        <strain evidence="1">90-106</strain>
    </source>
</reference>
<proteinExistence type="predicted"/>